<dbReference type="SMART" id="SM00401">
    <property type="entry name" value="ZnF_GATA"/>
    <property type="match status" value="1"/>
</dbReference>
<evidence type="ECO:0000256" key="1">
    <source>
        <dbReference type="PROSITE-ProRule" id="PRU00094"/>
    </source>
</evidence>
<dbReference type="PROSITE" id="PS50114">
    <property type="entry name" value="GATA_ZN_FINGER_2"/>
    <property type="match status" value="1"/>
</dbReference>
<dbReference type="RefSeq" id="XP_028473209.1">
    <property type="nucleotide sequence ID" value="XM_028618253.1"/>
</dbReference>
<dbReference type="CDD" id="cd00202">
    <property type="entry name" value="ZnF_GATA"/>
    <property type="match status" value="1"/>
</dbReference>
<feature type="compositionally biased region" description="Pro residues" evidence="2">
    <location>
        <begin position="349"/>
        <end position="362"/>
    </location>
</feature>
<organism evidence="4 5">
    <name type="scientific">Apiotrichum porosum</name>
    <dbReference type="NCBI Taxonomy" id="105984"/>
    <lineage>
        <taxon>Eukaryota</taxon>
        <taxon>Fungi</taxon>
        <taxon>Dikarya</taxon>
        <taxon>Basidiomycota</taxon>
        <taxon>Agaricomycotina</taxon>
        <taxon>Tremellomycetes</taxon>
        <taxon>Trichosporonales</taxon>
        <taxon>Trichosporonaceae</taxon>
        <taxon>Apiotrichum</taxon>
    </lineage>
</organism>
<feature type="compositionally biased region" description="Pro residues" evidence="2">
    <location>
        <begin position="472"/>
        <end position="489"/>
    </location>
</feature>
<dbReference type="Gene3D" id="3.30.50.10">
    <property type="entry name" value="Erythroid Transcription Factor GATA-1, subunit A"/>
    <property type="match status" value="1"/>
</dbReference>
<dbReference type="STRING" id="105984.A0A427XGV6"/>
<feature type="compositionally biased region" description="Low complexity" evidence="2">
    <location>
        <begin position="173"/>
        <end position="185"/>
    </location>
</feature>
<reference evidence="4 5" key="1">
    <citation type="submission" date="2018-11" db="EMBL/GenBank/DDBJ databases">
        <title>Genome sequence of Apiotrichum porosum DSM 27194.</title>
        <authorList>
            <person name="Aliyu H."/>
            <person name="Gorte O."/>
            <person name="Ochsenreither K."/>
        </authorList>
    </citation>
    <scope>NUCLEOTIDE SEQUENCE [LARGE SCALE GENOMIC DNA]</scope>
    <source>
        <strain evidence="4 5">DSM 27194</strain>
    </source>
</reference>
<keyword evidence="1" id="KW-0862">Zinc</keyword>
<name>A0A427XGV6_9TREE</name>
<proteinExistence type="predicted"/>
<evidence type="ECO:0000259" key="3">
    <source>
        <dbReference type="PROSITE" id="PS50114"/>
    </source>
</evidence>
<dbReference type="SUPFAM" id="SSF57716">
    <property type="entry name" value="Glucocorticoid receptor-like (DNA-binding domain)"/>
    <property type="match status" value="1"/>
</dbReference>
<dbReference type="GeneID" id="39587060"/>
<sequence>MPPAPGRIQSLPIKVLYTIDTSPQSFLAVLSDRHDVPECVPNKSSLDFSVYNLEHTLPTQPHGGAQRPQVPARPASWTGKGFLSWALSESGAGTTLARGRLVREYEFAATQFAHGGGLEGLMAAASAGHDEEADGKGWGLEVTLTLRQLNPEGKSEFAHRRAFSDMLTHGGRSSASAPIAIASSPVRPSTRSSDPPRTRDGGFVRPAPPMPKPPSPSPLRRSTPVHEPVAGPSRTVKAIPSRHRDRDSSPTPTRNNLRERQCTPPPRPIDASTLRTPPQPSPSRAALLSILKRQDGKMSPDMVRQLSTNSFFQRLVKAVPAAGSPEAKVPRSSPRSTTTGGGSGIPGIGPMPGPPPPGPPPNHSRSTAMAVPGSDAPAPSSDAYPWSGTPTSLTEPPCNNCGATTSSGQWMTKKLKDGLITRVCNACGIYFNKHKRMRPSDLWDKDDEVRPEQPIIRSSPRLNRTRQFDHQQPPPAPPPVEPLPVPPVAESPRKRQRTRAPVPSPSPRMATRASAREAGKEPASPTPGDGVPSLDFASHFPFNGHNNPANAHASGSRHPVHNTQNGDGTTHNAEELEALFLQFADDEAATSADGNVTLEALFGKEDTEGIMELLKSIEAESSSAPPTSEV</sequence>
<evidence type="ECO:0000256" key="2">
    <source>
        <dbReference type="SAM" id="MobiDB-lite"/>
    </source>
</evidence>
<accession>A0A427XGV6</accession>
<feature type="region of interest" description="Disordered" evidence="2">
    <location>
        <begin position="168"/>
        <end position="283"/>
    </location>
</feature>
<dbReference type="InterPro" id="IPR013088">
    <property type="entry name" value="Znf_NHR/GATA"/>
</dbReference>
<keyword evidence="1" id="KW-0479">Metal-binding</keyword>
<feature type="region of interest" description="Disordered" evidence="2">
    <location>
        <begin position="442"/>
        <end position="570"/>
    </location>
</feature>
<keyword evidence="5" id="KW-1185">Reference proteome</keyword>
<protein>
    <recommendedName>
        <fullName evidence="3">GATA-type domain-containing protein</fullName>
    </recommendedName>
</protein>
<feature type="compositionally biased region" description="Basic and acidic residues" evidence="2">
    <location>
        <begin position="442"/>
        <end position="451"/>
    </location>
</feature>
<feature type="domain" description="GATA-type" evidence="3">
    <location>
        <begin position="398"/>
        <end position="450"/>
    </location>
</feature>
<dbReference type="Proteomes" id="UP000279236">
    <property type="component" value="Unassembled WGS sequence"/>
</dbReference>
<dbReference type="OrthoDB" id="3199820at2759"/>
<dbReference type="AlphaFoldDB" id="A0A427XGV6"/>
<comment type="caution">
    <text evidence="4">The sequence shown here is derived from an EMBL/GenBank/DDBJ whole genome shotgun (WGS) entry which is preliminary data.</text>
</comment>
<keyword evidence="1" id="KW-0863">Zinc-finger</keyword>
<dbReference type="GO" id="GO:0043565">
    <property type="term" value="F:sequence-specific DNA binding"/>
    <property type="evidence" value="ECO:0007669"/>
    <property type="project" value="InterPro"/>
</dbReference>
<gene>
    <name evidence="4" type="ORF">EHS24_002517</name>
</gene>
<dbReference type="GO" id="GO:0008270">
    <property type="term" value="F:zinc ion binding"/>
    <property type="evidence" value="ECO:0007669"/>
    <property type="project" value="UniProtKB-KW"/>
</dbReference>
<feature type="compositionally biased region" description="Polar residues" evidence="2">
    <location>
        <begin position="561"/>
        <end position="570"/>
    </location>
</feature>
<dbReference type="InterPro" id="IPR000679">
    <property type="entry name" value="Znf_GATA"/>
</dbReference>
<evidence type="ECO:0000313" key="5">
    <source>
        <dbReference type="Proteomes" id="UP000279236"/>
    </source>
</evidence>
<dbReference type="GO" id="GO:0006355">
    <property type="term" value="P:regulation of DNA-templated transcription"/>
    <property type="evidence" value="ECO:0007669"/>
    <property type="project" value="InterPro"/>
</dbReference>
<evidence type="ECO:0000313" key="4">
    <source>
        <dbReference type="EMBL" id="RSH78062.1"/>
    </source>
</evidence>
<dbReference type="EMBL" id="RSCE01000013">
    <property type="protein sequence ID" value="RSH78062.1"/>
    <property type="molecule type" value="Genomic_DNA"/>
</dbReference>
<feature type="compositionally biased region" description="Pro residues" evidence="2">
    <location>
        <begin position="206"/>
        <end position="217"/>
    </location>
</feature>
<feature type="region of interest" description="Disordered" evidence="2">
    <location>
        <begin position="321"/>
        <end position="397"/>
    </location>
</feature>